<dbReference type="RefSeq" id="WP_131528544.1">
    <property type="nucleotide sequence ID" value="NZ_SJSO01000004.1"/>
</dbReference>
<evidence type="ECO:0000313" key="2">
    <source>
        <dbReference type="Proteomes" id="UP000293925"/>
    </source>
</evidence>
<proteinExistence type="predicted"/>
<accession>A0A4R0Q9B1</accession>
<sequence>MSNIISLATLISSLSKSERRYLKLYGTLHEGKKDYLQLLEVFLAEKDIDQVKKRFSSYCPNASFNTTSSYLFKVILDAIIHLQRDKQMLFKLTSEILTIMVLFERGLYVEAFKKIQKVQLEAKKNEFYSIQIWASIIELTFISNLGFHTVNEKELVQKQMKVQTLLKHTQQIFQHASLYHLAHHRLLYKGNVRTERQKEELNDLLVSELSLISKPISTTFEGKKNHFLFQAYFLMSIGDYKAAFKTFAELILLFEADDNIKESSVMDYLTTIEGVLNSLHSIRQFDAMQFFLDKLNTLHHISDFQSLNRNRIVYIYKTVRLLNTGNIEEAERLSLSLDEKLFNKIDLLNPGKQAEVYLYTSLIHLMKENIDLAHANLNKILLGGSIFYSLPVYRTSRLINLLIHYELGNHDYIQYEIRSIKRTLKDNDKKAYLLEKIIFNFLLMQMSPKSIKERIVIWDAIEKKFDEIAEHKYELQVLNIFDFAAWIEAKIFKKRLSHLFNEKTANSS</sequence>
<reference evidence="1 2" key="1">
    <citation type="submission" date="2019-02" db="EMBL/GenBank/DDBJ databases">
        <title>Pedobacter sp. RP-3-21 sp. nov., isolated from Arctic soil.</title>
        <authorList>
            <person name="Dahal R.H."/>
        </authorList>
    </citation>
    <scope>NUCLEOTIDE SEQUENCE [LARGE SCALE GENOMIC DNA]</scope>
    <source>
        <strain evidence="1 2">RP-3-21</strain>
    </source>
</reference>
<dbReference type="AlphaFoldDB" id="A0A4R0Q9B1"/>
<protein>
    <submittedName>
        <fullName evidence="1">Uncharacterized protein</fullName>
    </submittedName>
</protein>
<name>A0A4R0Q9B1_9SPHI</name>
<gene>
    <name evidence="1" type="ORF">EZ456_06750</name>
</gene>
<organism evidence="1 2">
    <name type="scientific">Pedobacter psychrodurus</name>
    <dbReference type="NCBI Taxonomy" id="2530456"/>
    <lineage>
        <taxon>Bacteria</taxon>
        <taxon>Pseudomonadati</taxon>
        <taxon>Bacteroidota</taxon>
        <taxon>Sphingobacteriia</taxon>
        <taxon>Sphingobacteriales</taxon>
        <taxon>Sphingobacteriaceae</taxon>
        <taxon>Pedobacter</taxon>
    </lineage>
</organism>
<dbReference type="OrthoDB" id="714416at2"/>
<evidence type="ECO:0000313" key="1">
    <source>
        <dbReference type="EMBL" id="TCD28374.1"/>
    </source>
</evidence>
<dbReference type="EMBL" id="SJSO01000004">
    <property type="protein sequence ID" value="TCD28374.1"/>
    <property type="molecule type" value="Genomic_DNA"/>
</dbReference>
<dbReference type="Proteomes" id="UP000293925">
    <property type="component" value="Unassembled WGS sequence"/>
</dbReference>
<keyword evidence="2" id="KW-1185">Reference proteome</keyword>
<comment type="caution">
    <text evidence="1">The sequence shown here is derived from an EMBL/GenBank/DDBJ whole genome shotgun (WGS) entry which is preliminary data.</text>
</comment>